<name>A0ABQ5HB76_9ASTR</name>
<dbReference type="PANTHER" id="PTHR13011:SF0">
    <property type="entry name" value="GENERAL TRANSCRIPTION FACTOR IIF SUBUNIT 1"/>
    <property type="match status" value="1"/>
</dbReference>
<evidence type="ECO:0000313" key="10">
    <source>
        <dbReference type="EMBL" id="GJT85003.1"/>
    </source>
</evidence>
<sequence>MAERKDRCRDCGVSVTRLIREYNVRASSPSEKNYFIGRFVTGLPSFSKKKNDTNKWSLQKEGLQGRQITDTLREKFKNKPWLLEDETGQFQFQGVLEGAQTATYYLLMLQGKEFVAIPAGSWYNFNKVAQYKQLTLEEAEEKIKNRRKTADGYERWMMKAANNGAAAFGEVERFDDKESVGAGGRGRKKNNADDDEANVSDRGEEDEDEESARKSRLGLNKRGGDDDEEGPRGGDHDLDDDDIEKGDDWEHEEIFTDDDEAVANDPDEREDLAPEIPAPPEIKQDEEDEEENEEGGGLSQSGKELKKLLGKNNGGNESEPEQEDDDDDDDDMEDESSPVLAPKANNGSSKRNNALKEEPVDNSPSKAAATLGTAKGTPTSKSSKGKRKSGDEAKTANGAAPSKKVKTENEVKAVKEEPGSGAKNSKGSSSSSKPAPATGPVTEDEIRAVLLHKAPVTTQDLVAKFKSRLRTKEDKGAFADILRKISKIQKTNGPSYVVLRDK</sequence>
<accession>A0ABQ5HB76</accession>
<reference evidence="10" key="2">
    <citation type="submission" date="2022-01" db="EMBL/GenBank/DDBJ databases">
        <authorList>
            <person name="Yamashiro T."/>
            <person name="Shiraishi A."/>
            <person name="Satake H."/>
            <person name="Nakayama K."/>
        </authorList>
    </citation>
    <scope>NUCLEOTIDE SEQUENCE</scope>
</reference>
<dbReference type="InterPro" id="IPR011039">
    <property type="entry name" value="TFIIF_interaction"/>
</dbReference>
<feature type="compositionally biased region" description="Low complexity" evidence="9">
    <location>
        <begin position="419"/>
        <end position="436"/>
    </location>
</feature>
<feature type="compositionally biased region" description="Acidic residues" evidence="9">
    <location>
        <begin position="284"/>
        <end position="294"/>
    </location>
</feature>
<feature type="compositionally biased region" description="Low complexity" evidence="9">
    <location>
        <begin position="366"/>
        <end position="382"/>
    </location>
</feature>
<feature type="region of interest" description="Disordered" evidence="9">
    <location>
        <begin position="179"/>
        <end position="444"/>
    </location>
</feature>
<comment type="function">
    <text evidence="7 8">TFIIF is a general transcription initiation factor that binds to RNA polymerase II and helps to recruit it to the initiation complex in collaboration with TFIIB. It promotes transcription elongation.</text>
</comment>
<gene>
    <name evidence="10" type="ORF">Tco_1066720</name>
</gene>
<reference evidence="10" key="1">
    <citation type="journal article" date="2022" name="Int. J. Mol. Sci.">
        <title>Draft Genome of Tanacetum Coccineum: Genomic Comparison of Closely Related Tanacetum-Family Plants.</title>
        <authorList>
            <person name="Yamashiro T."/>
            <person name="Shiraishi A."/>
            <person name="Nakayama K."/>
            <person name="Satake H."/>
        </authorList>
    </citation>
    <scope>NUCLEOTIDE SEQUENCE</scope>
</reference>
<proteinExistence type="inferred from homology"/>
<dbReference type="SUPFAM" id="SSF50916">
    <property type="entry name" value="Rap30/74 interaction domains"/>
    <property type="match status" value="1"/>
</dbReference>
<protein>
    <recommendedName>
        <fullName evidence="8">Transcription initiation factor IIF subunit alpha</fullName>
    </recommendedName>
</protein>
<evidence type="ECO:0000256" key="1">
    <source>
        <dbReference type="ARBA" id="ARBA00004123"/>
    </source>
</evidence>
<feature type="compositionally biased region" description="Acidic residues" evidence="9">
    <location>
        <begin position="255"/>
        <end position="270"/>
    </location>
</feature>
<comment type="subcellular location">
    <subcellularLocation>
        <location evidence="1 8">Nucleus</location>
    </subcellularLocation>
</comment>
<evidence type="ECO:0000256" key="9">
    <source>
        <dbReference type="SAM" id="MobiDB-lite"/>
    </source>
</evidence>
<dbReference type="Pfam" id="PF05793">
    <property type="entry name" value="TFIIF_alpha"/>
    <property type="match status" value="1"/>
</dbReference>
<comment type="caution">
    <text evidence="10">The sequence shown here is derived from an EMBL/GenBank/DDBJ whole genome shotgun (WGS) entry which is preliminary data.</text>
</comment>
<dbReference type="Proteomes" id="UP001151760">
    <property type="component" value="Unassembled WGS sequence"/>
</dbReference>
<dbReference type="EMBL" id="BQNB010019409">
    <property type="protein sequence ID" value="GJT85003.1"/>
    <property type="molecule type" value="Genomic_DNA"/>
</dbReference>
<evidence type="ECO:0000256" key="8">
    <source>
        <dbReference type="RuleBase" id="RU366044"/>
    </source>
</evidence>
<dbReference type="InterPro" id="IPR008851">
    <property type="entry name" value="TFIIF-alpha"/>
</dbReference>
<feature type="compositionally biased region" description="Acidic residues" evidence="9">
    <location>
        <begin position="193"/>
        <end position="210"/>
    </location>
</feature>
<dbReference type="InterPro" id="IPR036388">
    <property type="entry name" value="WH-like_DNA-bd_sf"/>
</dbReference>
<evidence type="ECO:0000256" key="2">
    <source>
        <dbReference type="ARBA" id="ARBA00005249"/>
    </source>
</evidence>
<dbReference type="Gene3D" id="1.10.10.10">
    <property type="entry name" value="Winged helix-like DNA-binding domain superfamily/Winged helix DNA-binding domain"/>
    <property type="match status" value="1"/>
</dbReference>
<evidence type="ECO:0000256" key="4">
    <source>
        <dbReference type="ARBA" id="ARBA00023125"/>
    </source>
</evidence>
<feature type="compositionally biased region" description="Basic and acidic residues" evidence="9">
    <location>
        <begin position="405"/>
        <end position="418"/>
    </location>
</feature>
<dbReference type="PANTHER" id="PTHR13011">
    <property type="entry name" value="TFIIF-ALPHA"/>
    <property type="match status" value="1"/>
</dbReference>
<evidence type="ECO:0000313" key="11">
    <source>
        <dbReference type="Proteomes" id="UP001151760"/>
    </source>
</evidence>
<keyword evidence="6 8" id="KW-0539">Nucleus</keyword>
<keyword evidence="5 8" id="KW-0804">Transcription</keyword>
<keyword evidence="11" id="KW-1185">Reference proteome</keyword>
<organism evidence="10 11">
    <name type="scientific">Tanacetum coccineum</name>
    <dbReference type="NCBI Taxonomy" id="301880"/>
    <lineage>
        <taxon>Eukaryota</taxon>
        <taxon>Viridiplantae</taxon>
        <taxon>Streptophyta</taxon>
        <taxon>Embryophyta</taxon>
        <taxon>Tracheophyta</taxon>
        <taxon>Spermatophyta</taxon>
        <taxon>Magnoliopsida</taxon>
        <taxon>eudicotyledons</taxon>
        <taxon>Gunneridae</taxon>
        <taxon>Pentapetalae</taxon>
        <taxon>asterids</taxon>
        <taxon>campanulids</taxon>
        <taxon>Asterales</taxon>
        <taxon>Asteraceae</taxon>
        <taxon>Asteroideae</taxon>
        <taxon>Anthemideae</taxon>
        <taxon>Anthemidinae</taxon>
        <taxon>Tanacetum</taxon>
    </lineage>
</organism>
<comment type="similarity">
    <text evidence="2 8">Belongs to the TFIIF alpha subunit family.</text>
</comment>
<evidence type="ECO:0000256" key="3">
    <source>
        <dbReference type="ARBA" id="ARBA00023015"/>
    </source>
</evidence>
<evidence type="ECO:0000256" key="5">
    <source>
        <dbReference type="ARBA" id="ARBA00023163"/>
    </source>
</evidence>
<evidence type="ECO:0000256" key="7">
    <source>
        <dbReference type="ARBA" id="ARBA00025232"/>
    </source>
</evidence>
<keyword evidence="3 8" id="KW-0805">Transcription regulation</keyword>
<dbReference type="InterPro" id="IPR036390">
    <property type="entry name" value="WH_DNA-bd_sf"/>
</dbReference>
<keyword evidence="4 8" id="KW-0238">DNA-binding</keyword>
<feature type="compositionally biased region" description="Acidic residues" evidence="9">
    <location>
        <begin position="318"/>
        <end position="336"/>
    </location>
</feature>
<evidence type="ECO:0000256" key="6">
    <source>
        <dbReference type="ARBA" id="ARBA00023242"/>
    </source>
</evidence>
<dbReference type="SUPFAM" id="SSF46785">
    <property type="entry name" value="Winged helix' DNA-binding domain"/>
    <property type="match status" value="1"/>
</dbReference>